<keyword evidence="3" id="KW-1185">Reference proteome</keyword>
<sequence>MGAADAGTPMALTFRRFGYLGAFLLALAAVFFAVFGAPALDGATGVQLAVFVVAGVFELLGGVQNPIRERVGALRLVGVGHVFLGASMCLGALTGEGLLFRGLFALSGLVLVAFGVDYLRGGTYFETPEA</sequence>
<dbReference type="EMBL" id="BMOO01000005">
    <property type="protein sequence ID" value="GGM70945.1"/>
    <property type="molecule type" value="Genomic_DNA"/>
</dbReference>
<dbReference type="Pfam" id="PF25957">
    <property type="entry name" value="DUF7994"/>
    <property type="match status" value="1"/>
</dbReference>
<evidence type="ECO:0000313" key="2">
    <source>
        <dbReference type="EMBL" id="GGM70945.1"/>
    </source>
</evidence>
<feature type="transmembrane region" description="Helical" evidence="1">
    <location>
        <begin position="99"/>
        <end position="119"/>
    </location>
</feature>
<dbReference type="AlphaFoldDB" id="A0A830G1J4"/>
<proteinExistence type="predicted"/>
<organism evidence="2 3">
    <name type="scientific">Halarchaeum rubridurum</name>
    <dbReference type="NCBI Taxonomy" id="489911"/>
    <lineage>
        <taxon>Archaea</taxon>
        <taxon>Methanobacteriati</taxon>
        <taxon>Methanobacteriota</taxon>
        <taxon>Stenosarchaea group</taxon>
        <taxon>Halobacteria</taxon>
        <taxon>Halobacteriales</taxon>
        <taxon>Halobacteriaceae</taxon>
    </lineage>
</organism>
<reference evidence="2" key="2">
    <citation type="submission" date="2020-09" db="EMBL/GenBank/DDBJ databases">
        <authorList>
            <person name="Sun Q."/>
            <person name="Ohkuma M."/>
        </authorList>
    </citation>
    <scope>NUCLEOTIDE SEQUENCE</scope>
    <source>
        <strain evidence="2">JCM 16108</strain>
    </source>
</reference>
<dbReference type="Proteomes" id="UP000614609">
    <property type="component" value="Unassembled WGS sequence"/>
</dbReference>
<keyword evidence="1" id="KW-0812">Transmembrane</keyword>
<gene>
    <name evidence="2" type="ORF">GCM10009017_21330</name>
</gene>
<keyword evidence="1" id="KW-0472">Membrane</keyword>
<accession>A0A830G1J4</accession>
<keyword evidence="1" id="KW-1133">Transmembrane helix</keyword>
<feature type="transmembrane region" description="Helical" evidence="1">
    <location>
        <begin position="17"/>
        <end position="37"/>
    </location>
</feature>
<protein>
    <submittedName>
        <fullName evidence="2">Uncharacterized protein</fullName>
    </submittedName>
</protein>
<evidence type="ECO:0000313" key="3">
    <source>
        <dbReference type="Proteomes" id="UP000614609"/>
    </source>
</evidence>
<dbReference type="InterPro" id="IPR058307">
    <property type="entry name" value="DUF7994"/>
</dbReference>
<evidence type="ECO:0000256" key="1">
    <source>
        <dbReference type="SAM" id="Phobius"/>
    </source>
</evidence>
<feature type="transmembrane region" description="Helical" evidence="1">
    <location>
        <begin position="73"/>
        <end position="93"/>
    </location>
</feature>
<feature type="transmembrane region" description="Helical" evidence="1">
    <location>
        <begin position="43"/>
        <end position="61"/>
    </location>
</feature>
<comment type="caution">
    <text evidence="2">The sequence shown here is derived from an EMBL/GenBank/DDBJ whole genome shotgun (WGS) entry which is preliminary data.</text>
</comment>
<name>A0A830G1J4_9EURY</name>
<reference evidence="2" key="1">
    <citation type="journal article" date="2014" name="Int. J. Syst. Evol. Microbiol.">
        <title>Complete genome sequence of Corynebacterium casei LMG S-19264T (=DSM 44701T), isolated from a smear-ripened cheese.</title>
        <authorList>
            <consortium name="US DOE Joint Genome Institute (JGI-PGF)"/>
            <person name="Walter F."/>
            <person name="Albersmeier A."/>
            <person name="Kalinowski J."/>
            <person name="Ruckert C."/>
        </authorList>
    </citation>
    <scope>NUCLEOTIDE SEQUENCE</scope>
    <source>
        <strain evidence="2">JCM 16108</strain>
    </source>
</reference>